<accession>A0ABP8HZ42</accession>
<organism evidence="3 4">
    <name type="scientific">Hymenobacter saemangeumensis</name>
    <dbReference type="NCBI Taxonomy" id="1084522"/>
    <lineage>
        <taxon>Bacteria</taxon>
        <taxon>Pseudomonadati</taxon>
        <taxon>Bacteroidota</taxon>
        <taxon>Cytophagia</taxon>
        <taxon>Cytophagales</taxon>
        <taxon>Hymenobacteraceae</taxon>
        <taxon>Hymenobacter</taxon>
    </lineage>
</organism>
<comment type="caution">
    <text evidence="3">The sequence shown here is derived from an EMBL/GenBank/DDBJ whole genome shotgun (WGS) entry which is preliminary data.</text>
</comment>
<protein>
    <submittedName>
        <fullName evidence="3">Outer membrane protein transport protein</fullName>
    </submittedName>
</protein>
<feature type="region of interest" description="Disordered" evidence="1">
    <location>
        <begin position="79"/>
        <end position="99"/>
    </location>
</feature>
<evidence type="ECO:0000313" key="4">
    <source>
        <dbReference type="Proteomes" id="UP001501153"/>
    </source>
</evidence>
<dbReference type="Gene3D" id="2.40.160.60">
    <property type="entry name" value="Outer membrane protein transport protein (OMPP1/FadL/TodX)"/>
    <property type="match status" value="1"/>
</dbReference>
<dbReference type="Proteomes" id="UP001501153">
    <property type="component" value="Unassembled WGS sequence"/>
</dbReference>
<evidence type="ECO:0000313" key="3">
    <source>
        <dbReference type="EMBL" id="GAA4347722.1"/>
    </source>
</evidence>
<sequence>MKKRTIWLSLALAVGQASHAFAQDASDALRYSRQQFGGPARTLGIAGANVALGADFGSLSSNPAGLGLFQKSELHLTPGLGLGQGEGRMEGSSSAAQTENKNSFHIASAGLVLTGRKADTDQSSNWRGGSLAFGFTRTADFNTASRYGATLNERSIGGRTYTAAEQSYLASLEGTAPPSYFSDIRRQSSAGDYETADALAYGAYLTNIVRSRNGSDSAIVMRRMRGPIGQSESIVSRGSMSQFDIGYGASYRDRLYIGAALGIVSSNYRTTRSFTETETDPTTRLNSYTLRDDLSTSGRGVNLRVGAILRASDFLRVGASIQTPTFLSLTDTYNSRITTDFSAQGSDNSPALPASVVGVTSVDALENIYDYNLTTPFRANGGAALTIGKIGFLTGDVEYVGYNQARLSNAKGEANGDDYSFSKENSSIRSRYRSVVNLRFGGELRYDVFRVRAGYARYGDPYQTESSVNRIQSFYTAGAGLRQGSFFLDAAVMYQAFDQAYTPYTLSNGLEPLIKVNNNRYTTSITAGVTF</sequence>
<evidence type="ECO:0000256" key="2">
    <source>
        <dbReference type="SAM" id="SignalP"/>
    </source>
</evidence>
<gene>
    <name evidence="3" type="ORF">GCM10023185_02980</name>
</gene>
<evidence type="ECO:0000256" key="1">
    <source>
        <dbReference type="SAM" id="MobiDB-lite"/>
    </source>
</evidence>
<dbReference type="SUPFAM" id="SSF56935">
    <property type="entry name" value="Porins"/>
    <property type="match status" value="1"/>
</dbReference>
<keyword evidence="2" id="KW-0732">Signal</keyword>
<proteinExistence type="predicted"/>
<dbReference type="EMBL" id="BAABGZ010000008">
    <property type="protein sequence ID" value="GAA4347722.1"/>
    <property type="molecule type" value="Genomic_DNA"/>
</dbReference>
<keyword evidence="4" id="KW-1185">Reference proteome</keyword>
<feature type="chain" id="PRO_5046965739" evidence="2">
    <location>
        <begin position="23"/>
        <end position="531"/>
    </location>
</feature>
<reference evidence="4" key="1">
    <citation type="journal article" date="2019" name="Int. J. Syst. Evol. Microbiol.">
        <title>The Global Catalogue of Microorganisms (GCM) 10K type strain sequencing project: providing services to taxonomists for standard genome sequencing and annotation.</title>
        <authorList>
            <consortium name="The Broad Institute Genomics Platform"/>
            <consortium name="The Broad Institute Genome Sequencing Center for Infectious Disease"/>
            <person name="Wu L."/>
            <person name="Ma J."/>
        </authorList>
    </citation>
    <scope>NUCLEOTIDE SEQUENCE [LARGE SCALE GENOMIC DNA]</scope>
    <source>
        <strain evidence="4">JCM 17923</strain>
    </source>
</reference>
<feature type="signal peptide" evidence="2">
    <location>
        <begin position="1"/>
        <end position="22"/>
    </location>
</feature>
<name>A0ABP8HZ42_9BACT</name>
<dbReference type="RefSeq" id="WP_345233159.1">
    <property type="nucleotide sequence ID" value="NZ_BAABGZ010000008.1"/>
</dbReference>